<keyword evidence="1" id="KW-1133">Transmembrane helix</keyword>
<feature type="transmembrane region" description="Helical" evidence="1">
    <location>
        <begin position="6"/>
        <end position="25"/>
    </location>
</feature>
<proteinExistence type="predicted"/>
<dbReference type="Pfam" id="PF14007">
    <property type="entry name" value="YtpI"/>
    <property type="match status" value="1"/>
</dbReference>
<protein>
    <recommendedName>
        <fullName evidence="4">DUF3784 domain-containing protein</fullName>
    </recommendedName>
</protein>
<accession>A0ABU0CN89</accession>
<keyword evidence="3" id="KW-1185">Reference proteome</keyword>
<gene>
    <name evidence="2" type="ORF">J2S00_000667</name>
</gene>
<feature type="transmembrane region" description="Helical" evidence="1">
    <location>
        <begin position="89"/>
        <end position="109"/>
    </location>
</feature>
<keyword evidence="1" id="KW-0472">Membrane</keyword>
<feature type="transmembrane region" description="Helical" evidence="1">
    <location>
        <begin position="65"/>
        <end position="83"/>
    </location>
</feature>
<dbReference type="Proteomes" id="UP001232445">
    <property type="component" value="Unassembled WGS sequence"/>
</dbReference>
<evidence type="ECO:0000256" key="1">
    <source>
        <dbReference type="SAM" id="Phobius"/>
    </source>
</evidence>
<evidence type="ECO:0000313" key="2">
    <source>
        <dbReference type="EMBL" id="MDQ0337884.1"/>
    </source>
</evidence>
<sequence>MIYMIDMLLMFTVVIAASFSVYYSFKTRSFRKQYYEIAAFKKSKVKTKKKEQEAFNMMKYYNAKTNIAMGTLLTAMAVIQFMFPEPTGWRIGVGAAFLALGLFNLIMGIRHYRTYATKVYNGAAKNV</sequence>
<reference evidence="2 3" key="1">
    <citation type="submission" date="2023-07" db="EMBL/GenBank/DDBJ databases">
        <title>Genomic Encyclopedia of Type Strains, Phase IV (KMG-IV): sequencing the most valuable type-strain genomes for metagenomic binning, comparative biology and taxonomic classification.</title>
        <authorList>
            <person name="Goeker M."/>
        </authorList>
    </citation>
    <scope>NUCLEOTIDE SEQUENCE [LARGE SCALE GENOMIC DNA]</scope>
    <source>
        <strain evidence="2 3">DSM 17740</strain>
    </source>
</reference>
<evidence type="ECO:0000313" key="3">
    <source>
        <dbReference type="Proteomes" id="UP001232445"/>
    </source>
</evidence>
<name>A0ABU0CN89_9BACI</name>
<dbReference type="InterPro" id="IPR025618">
    <property type="entry name" value="YtpI"/>
</dbReference>
<organism evidence="2 3">
    <name type="scientific">Caldalkalibacillus uzonensis</name>
    <dbReference type="NCBI Taxonomy" id="353224"/>
    <lineage>
        <taxon>Bacteria</taxon>
        <taxon>Bacillati</taxon>
        <taxon>Bacillota</taxon>
        <taxon>Bacilli</taxon>
        <taxon>Bacillales</taxon>
        <taxon>Bacillaceae</taxon>
        <taxon>Caldalkalibacillus</taxon>
    </lineage>
</organism>
<comment type="caution">
    <text evidence="2">The sequence shown here is derived from an EMBL/GenBank/DDBJ whole genome shotgun (WGS) entry which is preliminary data.</text>
</comment>
<keyword evidence="1" id="KW-0812">Transmembrane</keyword>
<dbReference type="EMBL" id="JAUSUQ010000002">
    <property type="protein sequence ID" value="MDQ0337884.1"/>
    <property type="molecule type" value="Genomic_DNA"/>
</dbReference>
<evidence type="ECO:0008006" key="4">
    <source>
        <dbReference type="Google" id="ProtNLM"/>
    </source>
</evidence>